<reference evidence="2" key="1">
    <citation type="submission" date="2016-02" db="EMBL/GenBank/DDBJ databases">
        <title>Comparative genomics of biotechnologically important yeasts.</title>
        <authorList>
            <consortium name="DOE Joint Genome Institute"/>
            <person name="Riley R."/>
            <person name="Haridas S."/>
            <person name="Wolfe K.H."/>
            <person name="Lopes M.R."/>
            <person name="Hittinger C.T."/>
            <person name="Goker M."/>
            <person name="Salamov A."/>
            <person name="Wisecaver J."/>
            <person name="Long T.M."/>
            <person name="Aerts A.L."/>
            <person name="Barry K."/>
            <person name="Choi C."/>
            <person name="Clum A."/>
            <person name="Coughlan A.Y."/>
            <person name="Deshpande S."/>
            <person name="Douglass A.P."/>
            <person name="Hanson S.J."/>
            <person name="Klenk H.-P."/>
            <person name="Labutti K."/>
            <person name="Lapidus A."/>
            <person name="Lindquist E."/>
            <person name="Lipzen A."/>
            <person name="Meier-Kolthoff J.P."/>
            <person name="Ohm R.A."/>
            <person name="Otillar R.P."/>
            <person name="Pangilinan J."/>
            <person name="Peng Y."/>
            <person name="Rokas A."/>
            <person name="Rosa C.A."/>
            <person name="Scheuner C."/>
            <person name="Sibirny A.A."/>
            <person name="Slot J.C."/>
            <person name="Stielow J.B."/>
            <person name="Sun H."/>
            <person name="Kurtzman C.P."/>
            <person name="Blackwell M."/>
            <person name="Jeffries T.W."/>
            <person name="Grigoriev I.V."/>
        </authorList>
    </citation>
    <scope>NUCLEOTIDE SEQUENCE [LARGE SCALE GENOMIC DNA]</scope>
    <source>
        <strain evidence="2">NRRL Y-17796</strain>
    </source>
</reference>
<dbReference type="GO" id="GO:0006888">
    <property type="term" value="P:endoplasmic reticulum to Golgi vesicle-mediated transport"/>
    <property type="evidence" value="ECO:0007669"/>
    <property type="project" value="InterPro"/>
</dbReference>
<dbReference type="GO" id="GO:0005737">
    <property type="term" value="C:cytoplasm"/>
    <property type="evidence" value="ECO:0007669"/>
    <property type="project" value="GOC"/>
</dbReference>
<dbReference type="EMBL" id="KV453843">
    <property type="protein sequence ID" value="ODV89779.1"/>
    <property type="molecule type" value="Genomic_DNA"/>
</dbReference>
<dbReference type="PANTHER" id="PTHR12403">
    <property type="entry name" value="TRAFFICKING PROTEIN PARTICLE COMPLEX SUBUNIT 2"/>
    <property type="match status" value="1"/>
</dbReference>
<protein>
    <recommendedName>
        <fullName evidence="3">Trafficking protein particle complex subunit</fullName>
    </recommendedName>
</protein>
<organism evidence="1 2">
    <name type="scientific">Tortispora caseinolytica NRRL Y-17796</name>
    <dbReference type="NCBI Taxonomy" id="767744"/>
    <lineage>
        <taxon>Eukaryota</taxon>
        <taxon>Fungi</taxon>
        <taxon>Dikarya</taxon>
        <taxon>Ascomycota</taxon>
        <taxon>Saccharomycotina</taxon>
        <taxon>Trigonopsidomycetes</taxon>
        <taxon>Trigonopsidales</taxon>
        <taxon>Trigonopsidaceae</taxon>
        <taxon>Tortispora</taxon>
    </lineage>
</organism>
<dbReference type="Pfam" id="PF04628">
    <property type="entry name" value="Sedlin_N"/>
    <property type="match status" value="1"/>
</dbReference>
<gene>
    <name evidence="1" type="ORF">CANCADRAFT_4405</name>
</gene>
<dbReference type="InterPro" id="IPR006722">
    <property type="entry name" value="Sedlin"/>
</dbReference>
<proteinExistence type="predicted"/>
<evidence type="ECO:0000313" key="1">
    <source>
        <dbReference type="EMBL" id="ODV89779.1"/>
    </source>
</evidence>
<evidence type="ECO:0000313" key="2">
    <source>
        <dbReference type="Proteomes" id="UP000095023"/>
    </source>
</evidence>
<dbReference type="SUPFAM" id="SSF64356">
    <property type="entry name" value="SNARE-like"/>
    <property type="match status" value="1"/>
</dbReference>
<sequence length="127" mass="13952">MAEFVAVISKSGEPLYFHSSSDTKRVRHEFLALMALDAFEARDYGDCGLLLVHSNIAVYGFKTHTGVKIAFAIDASTIASPSDVSKSLKILNRAYSGVSCNPFYVPPDKIHSAKFQGVVDSVMNYWN</sequence>
<dbReference type="AlphaFoldDB" id="A0A1E4TDG1"/>
<evidence type="ECO:0008006" key="3">
    <source>
        <dbReference type="Google" id="ProtNLM"/>
    </source>
</evidence>
<dbReference type="InterPro" id="IPR011012">
    <property type="entry name" value="Longin-like_dom_sf"/>
</dbReference>
<accession>A0A1E4TDG1</accession>
<dbReference type="Gene3D" id="3.30.450.70">
    <property type="match status" value="1"/>
</dbReference>
<dbReference type="Proteomes" id="UP000095023">
    <property type="component" value="Unassembled WGS sequence"/>
</dbReference>
<name>A0A1E4TDG1_9ASCO</name>
<keyword evidence="2" id="KW-1185">Reference proteome</keyword>